<evidence type="ECO:0000313" key="1">
    <source>
        <dbReference type="EMBL" id="MFH4984853.1"/>
    </source>
</evidence>
<sequence>MPDISSIDVEYCRQISMAQSPTETLLTIWGAKGNKVTQLYNLLGRIGMVRSMSVLRDRVDPKYHHWEKECQQRNQNMQFDRSCCVAHGLSKSQVCNCILYSNAGINFKKM</sequence>
<gene>
    <name evidence="1" type="ORF">AB6A40_011562</name>
</gene>
<dbReference type="Gene3D" id="1.10.533.10">
    <property type="entry name" value="Death Domain, Fas"/>
    <property type="match status" value="1"/>
</dbReference>
<reference evidence="1 2" key="1">
    <citation type="submission" date="2024-08" db="EMBL/GenBank/DDBJ databases">
        <title>Gnathostoma spinigerum genome.</title>
        <authorList>
            <person name="Gonzalez-Bertolin B."/>
            <person name="Monzon S."/>
            <person name="Zaballos A."/>
            <person name="Jimenez P."/>
            <person name="Dekumyoy P."/>
            <person name="Varona S."/>
            <person name="Cuesta I."/>
            <person name="Sumanam S."/>
            <person name="Adisakwattana P."/>
            <person name="Gasser R.B."/>
            <person name="Hernandez-Gonzalez A."/>
            <person name="Young N.D."/>
            <person name="Perteguer M.J."/>
        </authorList>
    </citation>
    <scope>NUCLEOTIDE SEQUENCE [LARGE SCALE GENOMIC DNA]</scope>
    <source>
        <strain evidence="1">AL3</strain>
        <tissue evidence="1">Liver</tissue>
    </source>
</reference>
<comment type="caution">
    <text evidence="1">The sequence shown here is derived from an EMBL/GenBank/DDBJ whole genome shotgun (WGS) entry which is preliminary data.</text>
</comment>
<dbReference type="InterPro" id="IPR011029">
    <property type="entry name" value="DEATH-like_dom_sf"/>
</dbReference>
<dbReference type="Proteomes" id="UP001608902">
    <property type="component" value="Unassembled WGS sequence"/>
</dbReference>
<name>A0ABD6F3R2_9BILA</name>
<keyword evidence="2" id="KW-1185">Reference proteome</keyword>
<protein>
    <submittedName>
        <fullName evidence="1">Uncharacterized protein</fullName>
    </submittedName>
</protein>
<accession>A0ABD6F3R2</accession>
<dbReference type="EMBL" id="JBGFUD010022184">
    <property type="protein sequence ID" value="MFH4984853.1"/>
    <property type="molecule type" value="Genomic_DNA"/>
</dbReference>
<organism evidence="1 2">
    <name type="scientific">Gnathostoma spinigerum</name>
    <dbReference type="NCBI Taxonomy" id="75299"/>
    <lineage>
        <taxon>Eukaryota</taxon>
        <taxon>Metazoa</taxon>
        <taxon>Ecdysozoa</taxon>
        <taxon>Nematoda</taxon>
        <taxon>Chromadorea</taxon>
        <taxon>Rhabditida</taxon>
        <taxon>Spirurina</taxon>
        <taxon>Gnathostomatomorpha</taxon>
        <taxon>Gnathostomatoidea</taxon>
        <taxon>Gnathostomatidae</taxon>
        <taxon>Gnathostoma</taxon>
    </lineage>
</organism>
<evidence type="ECO:0000313" key="2">
    <source>
        <dbReference type="Proteomes" id="UP001608902"/>
    </source>
</evidence>
<proteinExistence type="predicted"/>
<dbReference type="AlphaFoldDB" id="A0ABD6F3R2"/>
<dbReference type="SUPFAM" id="SSF47986">
    <property type="entry name" value="DEATH domain"/>
    <property type="match status" value="1"/>
</dbReference>